<evidence type="ECO:0000256" key="5">
    <source>
        <dbReference type="ARBA" id="ARBA00023002"/>
    </source>
</evidence>
<protein>
    <recommendedName>
        <fullName evidence="11">Cytochrome P450</fullName>
    </recommendedName>
</protein>
<evidence type="ECO:0000256" key="4">
    <source>
        <dbReference type="ARBA" id="ARBA00022723"/>
    </source>
</evidence>
<keyword evidence="4" id="KW-0479">Metal-binding</keyword>
<keyword evidence="6" id="KW-0408">Iron</keyword>
<keyword evidence="3" id="KW-0349">Heme</keyword>
<evidence type="ECO:0000256" key="1">
    <source>
        <dbReference type="ARBA" id="ARBA00001971"/>
    </source>
</evidence>
<evidence type="ECO:0000256" key="7">
    <source>
        <dbReference type="ARBA" id="ARBA00023033"/>
    </source>
</evidence>
<keyword evidence="8" id="KW-0472">Membrane</keyword>
<evidence type="ECO:0000256" key="6">
    <source>
        <dbReference type="ARBA" id="ARBA00023004"/>
    </source>
</evidence>
<evidence type="ECO:0000313" key="10">
    <source>
        <dbReference type="Proteomes" id="UP001341840"/>
    </source>
</evidence>
<comment type="cofactor">
    <cofactor evidence="1">
        <name>heme</name>
        <dbReference type="ChEBI" id="CHEBI:30413"/>
    </cofactor>
</comment>
<dbReference type="Gene3D" id="1.10.630.10">
    <property type="entry name" value="Cytochrome P450"/>
    <property type="match status" value="1"/>
</dbReference>
<reference evidence="9 10" key="1">
    <citation type="journal article" date="2023" name="Plants (Basel)">
        <title>Bridging the Gap: Combining Genomics and Transcriptomics Approaches to Understand Stylosanthes scabra, an Orphan Legume from the Brazilian Caatinga.</title>
        <authorList>
            <person name="Ferreira-Neto J.R.C."/>
            <person name="da Silva M.D."/>
            <person name="Binneck E."/>
            <person name="de Melo N.F."/>
            <person name="da Silva R.H."/>
            <person name="de Melo A.L.T.M."/>
            <person name="Pandolfi V."/>
            <person name="Bustamante F.O."/>
            <person name="Brasileiro-Vidal A.C."/>
            <person name="Benko-Iseppon A.M."/>
        </authorList>
    </citation>
    <scope>NUCLEOTIDE SEQUENCE [LARGE SCALE GENOMIC DNA]</scope>
    <source>
        <tissue evidence="9">Leaves</tissue>
    </source>
</reference>
<sequence>MDSLEFIAIFAAIVSFFFIHTWWSNRNNLSINWPFFGMLPALLYNLSNIHDFATAILKHYGGTFMFKGPWLTNSNFLITSDPMNVQHITSKNFDNYIKGSDFYEIFEVLGDGIFNSDSHKWKRNRDILHSLFRKSSFESLVVKTIHNKLESCLAPLLNDVSELRTIVDLQDIFQRFSFDNICSIALGSDPNSLPNKLIEFPEVTFEKAFNKVEDVIFYRHIVPRFLWKLQKWLKIGTEKNYTESEKIVNQFLHQCISSTFQEQNKFNCTNDDDDSNFNMLKALVEESGMEKIDHKFIRDNAISLLAAGRDTISSSLCWFFWLVSTHPVVEAKILEEIRANFITKEENWLISLRLENLNKLVYLHGALCESFRLFPPIPFEHKSAVESDILPEWGSC</sequence>
<dbReference type="EMBL" id="JASCZI010092559">
    <property type="protein sequence ID" value="MED6152509.1"/>
    <property type="molecule type" value="Genomic_DNA"/>
</dbReference>
<dbReference type="SUPFAM" id="SSF48264">
    <property type="entry name" value="Cytochrome P450"/>
    <property type="match status" value="1"/>
</dbReference>
<keyword evidence="10" id="KW-1185">Reference proteome</keyword>
<gene>
    <name evidence="9" type="ORF">PIB30_092792</name>
</gene>
<dbReference type="Pfam" id="PF00067">
    <property type="entry name" value="p450"/>
    <property type="match status" value="1"/>
</dbReference>
<keyword evidence="5" id="KW-0560">Oxidoreductase</keyword>
<evidence type="ECO:0000256" key="3">
    <source>
        <dbReference type="ARBA" id="ARBA00022617"/>
    </source>
</evidence>
<dbReference type="InterPro" id="IPR001128">
    <property type="entry name" value="Cyt_P450"/>
</dbReference>
<evidence type="ECO:0000256" key="8">
    <source>
        <dbReference type="SAM" id="Phobius"/>
    </source>
</evidence>
<comment type="similarity">
    <text evidence="2">Belongs to the cytochrome P450 family.</text>
</comment>
<keyword evidence="8" id="KW-1133">Transmembrane helix</keyword>
<keyword evidence="7" id="KW-0503">Monooxygenase</keyword>
<accession>A0ABU6TVH4</accession>
<feature type="transmembrane region" description="Helical" evidence="8">
    <location>
        <begin position="6"/>
        <end position="23"/>
    </location>
</feature>
<name>A0ABU6TVH4_9FABA</name>
<dbReference type="InterPro" id="IPR036396">
    <property type="entry name" value="Cyt_P450_sf"/>
</dbReference>
<evidence type="ECO:0000256" key="2">
    <source>
        <dbReference type="ARBA" id="ARBA00010617"/>
    </source>
</evidence>
<organism evidence="9 10">
    <name type="scientific">Stylosanthes scabra</name>
    <dbReference type="NCBI Taxonomy" id="79078"/>
    <lineage>
        <taxon>Eukaryota</taxon>
        <taxon>Viridiplantae</taxon>
        <taxon>Streptophyta</taxon>
        <taxon>Embryophyta</taxon>
        <taxon>Tracheophyta</taxon>
        <taxon>Spermatophyta</taxon>
        <taxon>Magnoliopsida</taxon>
        <taxon>eudicotyledons</taxon>
        <taxon>Gunneridae</taxon>
        <taxon>Pentapetalae</taxon>
        <taxon>rosids</taxon>
        <taxon>fabids</taxon>
        <taxon>Fabales</taxon>
        <taxon>Fabaceae</taxon>
        <taxon>Papilionoideae</taxon>
        <taxon>50 kb inversion clade</taxon>
        <taxon>dalbergioids sensu lato</taxon>
        <taxon>Dalbergieae</taxon>
        <taxon>Pterocarpus clade</taxon>
        <taxon>Stylosanthes</taxon>
    </lineage>
</organism>
<keyword evidence="8" id="KW-0812">Transmembrane</keyword>
<proteinExistence type="inferred from homology"/>
<evidence type="ECO:0000313" key="9">
    <source>
        <dbReference type="EMBL" id="MED6152509.1"/>
    </source>
</evidence>
<dbReference type="PANTHER" id="PTHR24296">
    <property type="entry name" value="CYTOCHROME P450"/>
    <property type="match status" value="1"/>
</dbReference>
<dbReference type="Proteomes" id="UP001341840">
    <property type="component" value="Unassembled WGS sequence"/>
</dbReference>
<evidence type="ECO:0008006" key="11">
    <source>
        <dbReference type="Google" id="ProtNLM"/>
    </source>
</evidence>
<comment type="caution">
    <text evidence="9">The sequence shown here is derived from an EMBL/GenBank/DDBJ whole genome shotgun (WGS) entry which is preliminary data.</text>
</comment>